<dbReference type="InterPro" id="IPR052177">
    <property type="entry name" value="Divisome_Glycosyl_Hydrolase"/>
</dbReference>
<protein>
    <recommendedName>
        <fullName evidence="2">Glycosyl hydrolase-like 10 domain-containing protein</fullName>
    </recommendedName>
</protein>
<dbReference type="InterPro" id="IPR003790">
    <property type="entry name" value="GHL10"/>
</dbReference>
<dbReference type="EMBL" id="BIFS01000001">
    <property type="protein sequence ID" value="GCE19278.1"/>
    <property type="molecule type" value="Genomic_DNA"/>
</dbReference>
<gene>
    <name evidence="3" type="ORF">KDK_30780</name>
</gene>
<evidence type="ECO:0000313" key="3">
    <source>
        <dbReference type="EMBL" id="GCE19278.1"/>
    </source>
</evidence>
<evidence type="ECO:0000259" key="2">
    <source>
        <dbReference type="Pfam" id="PF02638"/>
    </source>
</evidence>
<dbReference type="InterPro" id="IPR017853">
    <property type="entry name" value="GH"/>
</dbReference>
<keyword evidence="1" id="KW-0732">Signal</keyword>
<feature type="domain" description="Glycosyl hydrolase-like 10" evidence="2">
    <location>
        <begin position="1"/>
        <end position="311"/>
    </location>
</feature>
<evidence type="ECO:0000256" key="1">
    <source>
        <dbReference type="ARBA" id="ARBA00022729"/>
    </source>
</evidence>
<accession>A0A402AJC6</accession>
<dbReference type="Gene3D" id="3.20.20.80">
    <property type="entry name" value="Glycosidases"/>
    <property type="match status" value="1"/>
</dbReference>
<dbReference type="Proteomes" id="UP000287188">
    <property type="component" value="Unassembled WGS sequence"/>
</dbReference>
<comment type="caution">
    <text evidence="3">The sequence shown here is derived from an EMBL/GenBank/DDBJ whole genome shotgun (WGS) entry which is preliminary data.</text>
</comment>
<organism evidence="3 4">
    <name type="scientific">Dictyobacter kobayashii</name>
    <dbReference type="NCBI Taxonomy" id="2014872"/>
    <lineage>
        <taxon>Bacteria</taxon>
        <taxon>Bacillati</taxon>
        <taxon>Chloroflexota</taxon>
        <taxon>Ktedonobacteria</taxon>
        <taxon>Ktedonobacterales</taxon>
        <taxon>Dictyobacteraceae</taxon>
        <taxon>Dictyobacter</taxon>
    </lineage>
</organism>
<proteinExistence type="predicted"/>
<dbReference type="PANTHER" id="PTHR43405:SF1">
    <property type="entry name" value="GLYCOSYL HYDROLASE DIGH"/>
    <property type="match status" value="1"/>
</dbReference>
<keyword evidence="4" id="KW-1185">Reference proteome</keyword>
<dbReference type="SUPFAM" id="SSF51445">
    <property type="entry name" value="(Trans)glycosidases"/>
    <property type="match status" value="1"/>
</dbReference>
<dbReference type="PANTHER" id="PTHR43405">
    <property type="entry name" value="GLYCOSYL HYDROLASE DIGH"/>
    <property type="match status" value="1"/>
</dbReference>
<reference evidence="4" key="1">
    <citation type="submission" date="2018-12" db="EMBL/GenBank/DDBJ databases">
        <title>Tengunoibacter tsumagoiensis gen. nov., sp. nov., Dictyobacter kobayashii sp. nov., D. alpinus sp. nov., and D. joshuensis sp. nov. and description of Dictyobacteraceae fam. nov. within the order Ktedonobacterales isolated from Tengu-no-mugimeshi.</title>
        <authorList>
            <person name="Wang C.M."/>
            <person name="Zheng Y."/>
            <person name="Sakai Y."/>
            <person name="Toyoda A."/>
            <person name="Minakuchi Y."/>
            <person name="Abe K."/>
            <person name="Yokota A."/>
            <person name="Yabe S."/>
        </authorList>
    </citation>
    <scope>NUCLEOTIDE SEQUENCE [LARGE SCALE GENOMIC DNA]</scope>
    <source>
        <strain evidence="4">Uno11</strain>
    </source>
</reference>
<evidence type="ECO:0000313" key="4">
    <source>
        <dbReference type="Proteomes" id="UP000287188"/>
    </source>
</evidence>
<sequence>MRGVWLATVANLDWPSRPGLPAAIQQQEFTALLDQIQGLHLNTVVVQVRPLADAFYPSHYAPWSQYLTGTQGQDPGYDPLAFMIAQAHQRRLAFHAWFNPFRVSNQENVLKLAANNPARQHPDWLVTYGGQLYYNPGLPDVRDFIINSIVEVVHNYAVDAVHLDDYFYPYPVGQQDFPDQSIYLHYGAHLFARKADWRRDNINQFIQQLSRQIKQVKPTVALGISPFGVWRNRAVDPTGSSTRATVTDYDSLYADTRTWIKHNWLDYIAPQLYWNIGFTVADYETLVRWWVNEVKGSHVQLYIGQAAYKINPGGTGAWADPEQLPDQLRINQRYELVRGSLFFRLKSLLRNPLDILDRLRHEFYQYPVAGPLT</sequence>
<name>A0A402AJC6_9CHLR</name>
<dbReference type="AlphaFoldDB" id="A0A402AJC6"/>
<dbReference type="Pfam" id="PF02638">
    <property type="entry name" value="GHL10"/>
    <property type="match status" value="1"/>
</dbReference>